<evidence type="ECO:0000313" key="2">
    <source>
        <dbReference type="Proteomes" id="UP000519439"/>
    </source>
</evidence>
<gene>
    <name evidence="1" type="ORF">GGR34_003292</name>
</gene>
<dbReference type="RefSeq" id="WP_027316161.1">
    <property type="nucleotide sequence ID" value="NZ_JACIDC010000013.1"/>
</dbReference>
<keyword evidence="2" id="KW-1185">Reference proteome</keyword>
<evidence type="ECO:0008006" key="3">
    <source>
        <dbReference type="Google" id="ProtNLM"/>
    </source>
</evidence>
<organism evidence="1 2">
    <name type="scientific">Microvirga flocculans</name>
    <dbReference type="NCBI Taxonomy" id="217168"/>
    <lineage>
        <taxon>Bacteria</taxon>
        <taxon>Pseudomonadati</taxon>
        <taxon>Pseudomonadota</taxon>
        <taxon>Alphaproteobacteria</taxon>
        <taxon>Hyphomicrobiales</taxon>
        <taxon>Methylobacteriaceae</taxon>
        <taxon>Microvirga</taxon>
    </lineage>
</organism>
<proteinExistence type="predicted"/>
<sequence>MTDINLFELTGDGAVRNLTGHERGVEARVRYDLEKLDEVQEPVRVIVPESVYTLTPSFFQGMFAESVRKLGETFLTHYRFDASALIMRQVQRGISSANMQRGSLLQH</sequence>
<dbReference type="Proteomes" id="UP000519439">
    <property type="component" value="Unassembled WGS sequence"/>
</dbReference>
<comment type="caution">
    <text evidence="1">The sequence shown here is derived from an EMBL/GenBank/DDBJ whole genome shotgun (WGS) entry which is preliminary data.</text>
</comment>
<dbReference type="AlphaFoldDB" id="A0A7W6IHK6"/>
<protein>
    <recommendedName>
        <fullName evidence="3">DUF4325 domain-containing protein</fullName>
    </recommendedName>
</protein>
<reference evidence="1 2" key="1">
    <citation type="submission" date="2020-08" db="EMBL/GenBank/DDBJ databases">
        <title>Genomic Encyclopedia of Type Strains, Phase IV (KMG-IV): sequencing the most valuable type-strain genomes for metagenomic binning, comparative biology and taxonomic classification.</title>
        <authorList>
            <person name="Goeker M."/>
        </authorList>
    </citation>
    <scope>NUCLEOTIDE SEQUENCE [LARGE SCALE GENOMIC DNA]</scope>
    <source>
        <strain evidence="1 2">DSM 15743</strain>
    </source>
</reference>
<name>A0A7W6IHK6_9HYPH</name>
<accession>A0A7W6IHK6</accession>
<evidence type="ECO:0000313" key="1">
    <source>
        <dbReference type="EMBL" id="MBB4041614.1"/>
    </source>
</evidence>
<dbReference type="EMBL" id="JACIDC010000013">
    <property type="protein sequence ID" value="MBB4041614.1"/>
    <property type="molecule type" value="Genomic_DNA"/>
</dbReference>